<feature type="domain" description="UvrC family homology region profile" evidence="16">
    <location>
        <begin position="267"/>
        <end position="495"/>
    </location>
</feature>
<dbReference type="Pfam" id="PF22920">
    <property type="entry name" value="UvrC_RNaseH"/>
    <property type="match status" value="1"/>
</dbReference>
<keyword evidence="6 13" id="KW-0234">DNA repair</keyword>
<dbReference type="Gene3D" id="4.10.860.10">
    <property type="entry name" value="UVR domain"/>
    <property type="match status" value="1"/>
</dbReference>
<keyword evidence="2 13" id="KW-0963">Cytoplasm</keyword>
<protein>
    <recommendedName>
        <fullName evidence="11 13">UvrABC system protein C</fullName>
        <shortName evidence="13">Protein UvrC</shortName>
    </recommendedName>
    <alternativeName>
        <fullName evidence="12 13">Excinuclease ABC subunit C</fullName>
    </alternativeName>
</protein>
<evidence type="ECO:0000256" key="1">
    <source>
        <dbReference type="ARBA" id="ARBA00004496"/>
    </source>
</evidence>
<feature type="domain" description="GIY-YIG" evidence="15">
    <location>
        <begin position="26"/>
        <end position="104"/>
    </location>
</feature>
<evidence type="ECO:0000256" key="2">
    <source>
        <dbReference type="ARBA" id="ARBA00022490"/>
    </source>
</evidence>
<evidence type="ECO:0000256" key="6">
    <source>
        <dbReference type="ARBA" id="ARBA00023204"/>
    </source>
</evidence>
<dbReference type="Gene3D" id="3.40.1440.10">
    <property type="entry name" value="GIY-YIG endonuclease"/>
    <property type="match status" value="1"/>
</dbReference>
<dbReference type="CDD" id="cd10434">
    <property type="entry name" value="GIY-YIG_UvrC_Cho"/>
    <property type="match status" value="1"/>
</dbReference>
<dbReference type="SUPFAM" id="SSF46600">
    <property type="entry name" value="C-terminal UvrC-binding domain of UvrB"/>
    <property type="match status" value="1"/>
</dbReference>
<dbReference type="RefSeq" id="WP_047760735.1">
    <property type="nucleotide sequence ID" value="NZ_CP091510.1"/>
</dbReference>
<dbReference type="InterPro" id="IPR001943">
    <property type="entry name" value="UVR_dom"/>
</dbReference>
<dbReference type="EMBL" id="JTDO01000005">
    <property type="protein sequence ID" value="KLT73183.1"/>
    <property type="molecule type" value="Genomic_DNA"/>
</dbReference>
<dbReference type="STRING" id="1470200.PL75_04570"/>
<dbReference type="HAMAP" id="MF_00203">
    <property type="entry name" value="UvrC"/>
    <property type="match status" value="1"/>
</dbReference>
<evidence type="ECO:0000256" key="7">
    <source>
        <dbReference type="ARBA" id="ARBA00023236"/>
    </source>
</evidence>
<dbReference type="FunFam" id="3.40.1440.10:FF:000001">
    <property type="entry name" value="UvrABC system protein C"/>
    <property type="match status" value="1"/>
</dbReference>
<evidence type="ECO:0000256" key="11">
    <source>
        <dbReference type="ARBA" id="ARBA00067419"/>
    </source>
</evidence>
<accession>A0A0J1C4D4</accession>
<evidence type="ECO:0000256" key="8">
    <source>
        <dbReference type="ARBA" id="ARBA00059452"/>
    </source>
</evidence>
<dbReference type="GO" id="GO:0009432">
    <property type="term" value="P:SOS response"/>
    <property type="evidence" value="ECO:0007669"/>
    <property type="project" value="UniProtKB-UniRule"/>
</dbReference>
<reference evidence="17 18" key="1">
    <citation type="submission" date="2014-11" db="EMBL/GenBank/DDBJ databases">
        <title>Genome of a novel goose pathogen.</title>
        <authorList>
            <person name="Hansen C.M."/>
            <person name="Hueffer K."/>
            <person name="Choi S.C."/>
        </authorList>
    </citation>
    <scope>NUCLEOTIDE SEQUENCE [LARGE SCALE GENOMIC DNA]</scope>
    <source>
        <strain evidence="17 18">KH1503</strain>
    </source>
</reference>
<dbReference type="Pfam" id="PF14520">
    <property type="entry name" value="HHH_5"/>
    <property type="match status" value="1"/>
</dbReference>
<dbReference type="PATRIC" id="fig|1470200.3.peg.2067"/>
<keyword evidence="18" id="KW-1185">Reference proteome</keyword>
<evidence type="ECO:0000256" key="13">
    <source>
        <dbReference type="HAMAP-Rule" id="MF_00203"/>
    </source>
</evidence>
<dbReference type="InterPro" id="IPR050066">
    <property type="entry name" value="UvrABC_protein_C"/>
</dbReference>
<gene>
    <name evidence="13 17" type="primary">uvrC</name>
    <name evidence="17" type="ORF">PL75_04570</name>
</gene>
<dbReference type="FunFam" id="3.30.420.340:FF:000001">
    <property type="entry name" value="UvrABC system protein C"/>
    <property type="match status" value="1"/>
</dbReference>
<dbReference type="PROSITE" id="PS50165">
    <property type="entry name" value="UVRC"/>
    <property type="match status" value="1"/>
</dbReference>
<keyword evidence="7 13" id="KW-0742">SOS response</keyword>
<name>A0A0J1C4D4_9NEIS</name>
<proteinExistence type="inferred from homology"/>
<dbReference type="Gene3D" id="3.30.420.340">
    <property type="entry name" value="UvrC, RNAse H endonuclease domain"/>
    <property type="match status" value="1"/>
</dbReference>
<dbReference type="PROSITE" id="PS50151">
    <property type="entry name" value="UVR"/>
    <property type="match status" value="1"/>
</dbReference>
<evidence type="ECO:0000313" key="17">
    <source>
        <dbReference type="EMBL" id="KLT73183.1"/>
    </source>
</evidence>
<dbReference type="NCBIfam" id="TIGR00194">
    <property type="entry name" value="uvrC"/>
    <property type="match status" value="1"/>
</dbReference>
<evidence type="ECO:0000259" key="14">
    <source>
        <dbReference type="PROSITE" id="PS50151"/>
    </source>
</evidence>
<dbReference type="SUPFAM" id="SSF82771">
    <property type="entry name" value="GIY-YIG endonuclease"/>
    <property type="match status" value="1"/>
</dbReference>
<dbReference type="Proteomes" id="UP000036027">
    <property type="component" value="Unassembled WGS sequence"/>
</dbReference>
<dbReference type="NCBIfam" id="NF001824">
    <property type="entry name" value="PRK00558.1-5"/>
    <property type="match status" value="1"/>
</dbReference>
<evidence type="ECO:0000313" key="18">
    <source>
        <dbReference type="Proteomes" id="UP000036027"/>
    </source>
</evidence>
<evidence type="ECO:0000256" key="3">
    <source>
        <dbReference type="ARBA" id="ARBA00022763"/>
    </source>
</evidence>
<dbReference type="GO" id="GO:0009381">
    <property type="term" value="F:excinuclease ABC activity"/>
    <property type="evidence" value="ECO:0007669"/>
    <property type="project" value="UniProtKB-UniRule"/>
</dbReference>
<dbReference type="PANTHER" id="PTHR30562:SF1">
    <property type="entry name" value="UVRABC SYSTEM PROTEIN C"/>
    <property type="match status" value="1"/>
</dbReference>
<dbReference type="Pfam" id="PF01541">
    <property type="entry name" value="GIY-YIG"/>
    <property type="match status" value="1"/>
</dbReference>
<dbReference type="Pfam" id="PF08459">
    <property type="entry name" value="UvrC_RNaseH_dom"/>
    <property type="match status" value="1"/>
</dbReference>
<evidence type="ECO:0000256" key="4">
    <source>
        <dbReference type="ARBA" id="ARBA00022769"/>
    </source>
</evidence>
<organism evidence="17 18">
    <name type="scientific">Neisseria arctica</name>
    <dbReference type="NCBI Taxonomy" id="1470200"/>
    <lineage>
        <taxon>Bacteria</taxon>
        <taxon>Pseudomonadati</taxon>
        <taxon>Pseudomonadota</taxon>
        <taxon>Betaproteobacteria</taxon>
        <taxon>Neisseriales</taxon>
        <taxon>Neisseriaceae</taxon>
        <taxon>Neisseria</taxon>
    </lineage>
</organism>
<comment type="subcellular location">
    <subcellularLocation>
        <location evidence="1 13">Cytoplasm</location>
    </subcellularLocation>
</comment>
<dbReference type="InterPro" id="IPR036876">
    <property type="entry name" value="UVR_dom_sf"/>
</dbReference>
<dbReference type="PROSITE" id="PS50164">
    <property type="entry name" value="GIY_YIG"/>
    <property type="match status" value="1"/>
</dbReference>
<dbReference type="InterPro" id="IPR003583">
    <property type="entry name" value="Hlx-hairpin-Hlx_DNA-bd_motif"/>
</dbReference>
<dbReference type="GO" id="GO:0003677">
    <property type="term" value="F:DNA binding"/>
    <property type="evidence" value="ECO:0007669"/>
    <property type="project" value="UniProtKB-UniRule"/>
</dbReference>
<keyword evidence="5 13" id="KW-0267">Excision nuclease</keyword>
<dbReference type="InterPro" id="IPR000305">
    <property type="entry name" value="GIY-YIG_endonuc"/>
</dbReference>
<evidence type="ECO:0000259" key="15">
    <source>
        <dbReference type="PROSITE" id="PS50164"/>
    </source>
</evidence>
<dbReference type="OrthoDB" id="9804933at2"/>
<comment type="similarity">
    <text evidence="9 13">Belongs to the UvrC family.</text>
</comment>
<dbReference type="SMART" id="SM00278">
    <property type="entry name" value="HhH1"/>
    <property type="match status" value="2"/>
</dbReference>
<dbReference type="FunFam" id="1.10.150.20:FF:000005">
    <property type="entry name" value="UvrABC system protein C"/>
    <property type="match status" value="1"/>
</dbReference>
<dbReference type="InterPro" id="IPR047296">
    <property type="entry name" value="GIY-YIG_UvrC_Cho"/>
</dbReference>
<feature type="domain" description="UVR" evidence="14">
    <location>
        <begin position="213"/>
        <end position="248"/>
    </location>
</feature>
<sequence>MPSETYPSHTVSQTFDIDIFLKNLPNLPGVYRMLDRDGHVLYVGKAVNLKRRVSSYFQKNDHSPRIKLMLKQVASVETTLTRSEAEALILENNFIKALSPKYNILFRDDKSYPYLMLSGHDYPQMAYYRGTLKKPNQYFGPYPNGYAVRDSIQILQKVFRLRTCEDSVFEHRDRACLLYQIRRCSGPCVGHISQEDYKASVQEAVTFLNGKTDELTQTLQHKMQKAAASLNFEEAARYRDQLQALGLVQSQQFIDSKNPNNPNDIDILALLIESGAVCIHWVSIRGGRHVGDKSFFPDVRNDPDPQAQDYAEAFIAQHYLSKNKPDIIISNFTVPAAVQEALNLEHNKQIQFITKTIGERRVWLKMAEQNARLALNQHKLQHHNQEQRIEDLARILNTDSDNLQRLECFDISHTQGEATTASCVVYDEHKIQPGQYRRYNITTAKPGDDYAAMQEVLTRHYGKMAEAQANGESVKWPDAVLIDGGKGQVGVALNVWQELGLNIPIIGIAKGPERKAGLEELILPLTGETFRLPPNSPALHLLQTVRDESHRFAITGHRKKRDKARITSSLTDIPGIGSKRRQALLTRFGGLRGVAAASKEDLAQVEGISAALAEKIYDSLH</sequence>
<evidence type="ECO:0000256" key="9">
    <source>
        <dbReference type="ARBA" id="ARBA00061531"/>
    </source>
</evidence>
<dbReference type="InterPro" id="IPR004791">
    <property type="entry name" value="UvrC"/>
</dbReference>
<dbReference type="InterPro" id="IPR038476">
    <property type="entry name" value="UvrC_RNase_H_dom_sf"/>
</dbReference>
<evidence type="ECO:0000259" key="16">
    <source>
        <dbReference type="PROSITE" id="PS50165"/>
    </source>
</evidence>
<dbReference type="AlphaFoldDB" id="A0A0J1C4D4"/>
<dbReference type="SMART" id="SM00465">
    <property type="entry name" value="GIYc"/>
    <property type="match status" value="1"/>
</dbReference>
<dbReference type="SUPFAM" id="SSF47781">
    <property type="entry name" value="RuvA domain 2-like"/>
    <property type="match status" value="1"/>
</dbReference>
<comment type="caution">
    <text evidence="17">The sequence shown here is derived from an EMBL/GenBank/DDBJ whole genome shotgun (WGS) entry which is preliminary data.</text>
</comment>
<dbReference type="Gene3D" id="1.10.150.20">
    <property type="entry name" value="5' to 3' exonuclease, C-terminal subdomain"/>
    <property type="match status" value="1"/>
</dbReference>
<dbReference type="Pfam" id="PF02151">
    <property type="entry name" value="UVR"/>
    <property type="match status" value="1"/>
</dbReference>
<evidence type="ECO:0000256" key="12">
    <source>
        <dbReference type="ARBA" id="ARBA00077138"/>
    </source>
</evidence>
<keyword evidence="3 13" id="KW-0227">DNA damage</keyword>
<dbReference type="InterPro" id="IPR035901">
    <property type="entry name" value="GIY-YIG_endonuc_sf"/>
</dbReference>
<dbReference type="InterPro" id="IPR010994">
    <property type="entry name" value="RuvA_2-like"/>
</dbReference>
<keyword evidence="4 13" id="KW-0228">DNA excision</keyword>
<dbReference type="GO" id="GO:0006289">
    <property type="term" value="P:nucleotide-excision repair"/>
    <property type="evidence" value="ECO:0007669"/>
    <property type="project" value="UniProtKB-UniRule"/>
</dbReference>
<comment type="subunit">
    <text evidence="10 13">Interacts with UvrB in an incision complex.</text>
</comment>
<dbReference type="PANTHER" id="PTHR30562">
    <property type="entry name" value="UVRC/OXIDOREDUCTASE"/>
    <property type="match status" value="1"/>
</dbReference>
<dbReference type="GO" id="GO:0009380">
    <property type="term" value="C:excinuclease repair complex"/>
    <property type="evidence" value="ECO:0007669"/>
    <property type="project" value="InterPro"/>
</dbReference>
<dbReference type="GO" id="GO:0005737">
    <property type="term" value="C:cytoplasm"/>
    <property type="evidence" value="ECO:0007669"/>
    <property type="project" value="UniProtKB-SubCell"/>
</dbReference>
<comment type="function">
    <text evidence="8 13">The UvrABC repair system catalyzes the recognition and processing of DNA lesions. UvrC both incises the 5' and 3' sides of the lesion. The N-terminal half is responsible for the 3' incision and the C-terminal half is responsible for the 5' incision.</text>
</comment>
<evidence type="ECO:0000256" key="10">
    <source>
        <dbReference type="ARBA" id="ARBA00062841"/>
    </source>
</evidence>
<dbReference type="InterPro" id="IPR001162">
    <property type="entry name" value="UvrC_RNase_H_dom"/>
</dbReference>
<evidence type="ECO:0000256" key="5">
    <source>
        <dbReference type="ARBA" id="ARBA00022881"/>
    </source>
</evidence>